<comment type="caution">
    <text evidence="2">The sequence shown here is derived from an EMBL/GenBank/DDBJ whole genome shotgun (WGS) entry which is preliminary data.</text>
</comment>
<dbReference type="EMBL" id="CAJHCP010000013">
    <property type="protein sequence ID" value="CAD6553893.1"/>
    <property type="molecule type" value="Genomic_DNA"/>
</dbReference>
<name>A0ABM8P1X2_9BURK</name>
<organism evidence="2 3">
    <name type="scientific">Paraburkholderia metrosideri</name>
    <dbReference type="NCBI Taxonomy" id="580937"/>
    <lineage>
        <taxon>Bacteria</taxon>
        <taxon>Pseudomonadati</taxon>
        <taxon>Pseudomonadota</taxon>
        <taxon>Betaproteobacteria</taxon>
        <taxon>Burkholderiales</taxon>
        <taxon>Burkholderiaceae</taxon>
        <taxon>Paraburkholderia</taxon>
    </lineage>
</organism>
<feature type="region of interest" description="Disordered" evidence="1">
    <location>
        <begin position="1"/>
        <end position="60"/>
    </location>
</feature>
<keyword evidence="3" id="KW-1185">Reference proteome</keyword>
<sequence length="60" mass="6847">MDKQIVLRDCHAKPGIGPSHDNLSYRRSPASSDETVRLVRLQPDSADRTSLGQRPRNFHY</sequence>
<protein>
    <submittedName>
        <fullName evidence="2">Uncharacterized protein</fullName>
    </submittedName>
</protein>
<evidence type="ECO:0000313" key="2">
    <source>
        <dbReference type="EMBL" id="CAD6553893.1"/>
    </source>
</evidence>
<feature type="compositionally biased region" description="Basic and acidic residues" evidence="1">
    <location>
        <begin position="1"/>
        <end position="12"/>
    </location>
</feature>
<evidence type="ECO:0000256" key="1">
    <source>
        <dbReference type="SAM" id="MobiDB-lite"/>
    </source>
</evidence>
<accession>A0ABM8P1X2</accession>
<proteinExistence type="predicted"/>
<dbReference type="Proteomes" id="UP000598032">
    <property type="component" value="Unassembled WGS sequence"/>
</dbReference>
<gene>
    <name evidence="2" type="ORF">LMG28140_05394</name>
</gene>
<evidence type="ECO:0000313" key="3">
    <source>
        <dbReference type="Proteomes" id="UP000598032"/>
    </source>
</evidence>
<reference evidence="2 3" key="1">
    <citation type="submission" date="2020-10" db="EMBL/GenBank/DDBJ databases">
        <authorList>
            <person name="Peeters C."/>
        </authorList>
    </citation>
    <scope>NUCLEOTIDE SEQUENCE [LARGE SCALE GENOMIC DNA]</scope>
    <source>
        <strain evidence="2 3">LMG 28140</strain>
    </source>
</reference>